<sequence length="404" mass="46093">MKLDSLSEEYTSLLDKYEVLNEKTKTNIFNKEHSAKTECEKLAQATESLKNDKAIDRYNKAIGISDISKHGIQLQDSTRQASLYYPLEAEKSSNSFFESKNLKSSPQSHIEMLKKVSQIPQDNNSPFSGLGNGKSAKALDFFEDKASTDRHLTQKLTTEQNVSKIKKSSVLMDSRKGKVVDLIDLNSSPEIGNMDSSAEFPDAEASSFDFSQNRDFNMKIKHEHLFYTPKSKNSSYRNEIMGPQKGKTRHSDPVFKAKELRSGLTKESSRREFKYASVERRKSDRKHMCAYGCENCEKFFEHIGPLRSVENTPTLFKTRKRAAFDESKIGNESRDSQSDDYKGSFSSNFESKKPNVSENGHADSKFKDEIGTDQHMQAVGRHREIFIRPRTPNSYWDVDFPSDE</sequence>
<evidence type="ECO:0000256" key="2">
    <source>
        <dbReference type="ARBA" id="ARBA00022763"/>
    </source>
</evidence>
<feature type="region of interest" description="Disordered" evidence="4">
    <location>
        <begin position="327"/>
        <end position="370"/>
    </location>
</feature>
<dbReference type="InterPro" id="IPR013882">
    <property type="entry name" value="Ctp1_C"/>
</dbReference>
<evidence type="ECO:0000313" key="6">
    <source>
        <dbReference type="EMBL" id="PVV03750.1"/>
    </source>
</evidence>
<accession>A0A2T9ZGQ0</accession>
<comment type="subcellular location">
    <subcellularLocation>
        <location evidence="1">Nucleus</location>
    </subcellularLocation>
</comment>
<dbReference type="GO" id="GO:0005634">
    <property type="term" value="C:nucleus"/>
    <property type="evidence" value="ECO:0007669"/>
    <property type="project" value="UniProtKB-SubCell"/>
</dbReference>
<organism evidence="6 7">
    <name type="scientific">Smittium megazygosporum</name>
    <dbReference type="NCBI Taxonomy" id="133381"/>
    <lineage>
        <taxon>Eukaryota</taxon>
        <taxon>Fungi</taxon>
        <taxon>Fungi incertae sedis</taxon>
        <taxon>Zoopagomycota</taxon>
        <taxon>Kickxellomycotina</taxon>
        <taxon>Harpellomycetes</taxon>
        <taxon>Harpellales</taxon>
        <taxon>Legeriomycetaceae</taxon>
        <taxon>Smittium</taxon>
    </lineage>
</organism>
<gene>
    <name evidence="6" type="ORF">BB560_001762</name>
</gene>
<comment type="caution">
    <text evidence="6">The sequence shown here is derived from an EMBL/GenBank/DDBJ whole genome shotgun (WGS) entry which is preliminary data.</text>
</comment>
<keyword evidence="2" id="KW-0227">DNA damage</keyword>
<dbReference type="STRING" id="133381.A0A2T9ZGQ0"/>
<keyword evidence="7" id="KW-1185">Reference proteome</keyword>
<feature type="compositionally biased region" description="Basic and acidic residues" evidence="4">
    <location>
        <begin position="327"/>
        <end position="342"/>
    </location>
</feature>
<dbReference type="InterPro" id="IPR033316">
    <property type="entry name" value="RBBP8-like"/>
</dbReference>
<dbReference type="Pfam" id="PF08573">
    <property type="entry name" value="SAE2"/>
    <property type="match status" value="1"/>
</dbReference>
<dbReference type="Proteomes" id="UP000245609">
    <property type="component" value="Unassembled WGS sequence"/>
</dbReference>
<reference evidence="6 7" key="1">
    <citation type="journal article" date="2018" name="MBio">
        <title>Comparative Genomics Reveals the Core Gene Toolbox for the Fungus-Insect Symbiosis.</title>
        <authorList>
            <person name="Wang Y."/>
            <person name="Stata M."/>
            <person name="Wang W."/>
            <person name="Stajich J.E."/>
            <person name="White M.M."/>
            <person name="Moncalvo J.M."/>
        </authorList>
    </citation>
    <scope>NUCLEOTIDE SEQUENCE [LARGE SCALE GENOMIC DNA]</scope>
    <source>
        <strain evidence="6 7">SC-DP-2</strain>
    </source>
</reference>
<evidence type="ECO:0000256" key="4">
    <source>
        <dbReference type="SAM" id="MobiDB-lite"/>
    </source>
</evidence>
<evidence type="ECO:0000259" key="5">
    <source>
        <dbReference type="Pfam" id="PF08573"/>
    </source>
</evidence>
<dbReference type="GO" id="GO:0010792">
    <property type="term" value="P:DNA double-strand break processing involved in repair via single-strand annealing"/>
    <property type="evidence" value="ECO:0007669"/>
    <property type="project" value="TreeGrafter"/>
</dbReference>
<feature type="domain" description="DNA endonuclease activator Ctp1 C-terminal" evidence="5">
    <location>
        <begin position="274"/>
        <end position="402"/>
    </location>
</feature>
<protein>
    <recommendedName>
        <fullName evidence="5">DNA endonuclease activator Ctp1 C-terminal domain-containing protein</fullName>
    </recommendedName>
</protein>
<dbReference type="AlphaFoldDB" id="A0A2T9ZGQ0"/>
<keyword evidence="3" id="KW-0539">Nucleus</keyword>
<proteinExistence type="predicted"/>
<dbReference type="GO" id="GO:0003684">
    <property type="term" value="F:damaged DNA binding"/>
    <property type="evidence" value="ECO:0007669"/>
    <property type="project" value="TreeGrafter"/>
</dbReference>
<dbReference type="PANTHER" id="PTHR15107">
    <property type="entry name" value="RETINOBLASTOMA BINDING PROTEIN 8"/>
    <property type="match status" value="1"/>
</dbReference>
<name>A0A2T9ZGQ0_9FUNG</name>
<evidence type="ECO:0000256" key="3">
    <source>
        <dbReference type="ARBA" id="ARBA00023242"/>
    </source>
</evidence>
<dbReference type="OrthoDB" id="5801062at2759"/>
<dbReference type="EMBL" id="MBFS01000197">
    <property type="protein sequence ID" value="PVV03750.1"/>
    <property type="molecule type" value="Genomic_DNA"/>
</dbReference>
<dbReference type="PANTHER" id="PTHR15107:SF0">
    <property type="entry name" value="DNA ENDONUCLEASE ACTIVATOR CTP1 C-TERMINAL DOMAIN-CONTAINING PROTEIN"/>
    <property type="match status" value="1"/>
</dbReference>
<feature type="compositionally biased region" description="Basic and acidic residues" evidence="4">
    <location>
        <begin position="350"/>
        <end position="370"/>
    </location>
</feature>
<evidence type="ECO:0000256" key="1">
    <source>
        <dbReference type="ARBA" id="ARBA00004123"/>
    </source>
</evidence>
<evidence type="ECO:0000313" key="7">
    <source>
        <dbReference type="Proteomes" id="UP000245609"/>
    </source>
</evidence>